<gene>
    <name evidence="1" type="ORF">DealDRAFT_0342</name>
</gene>
<dbReference type="eggNOG" id="COG1573">
    <property type="taxonomic scope" value="Bacteria"/>
</dbReference>
<dbReference type="AlphaFoldDB" id="C0GCY3"/>
<organism evidence="1 2">
    <name type="scientific">Dethiobacter alkaliphilus AHT 1</name>
    <dbReference type="NCBI Taxonomy" id="555088"/>
    <lineage>
        <taxon>Bacteria</taxon>
        <taxon>Bacillati</taxon>
        <taxon>Bacillota</taxon>
        <taxon>Dethiobacteria</taxon>
        <taxon>Dethiobacterales</taxon>
        <taxon>Dethiobacteraceae</taxon>
        <taxon>Dethiobacter</taxon>
    </lineage>
</organism>
<evidence type="ECO:0008006" key="3">
    <source>
        <dbReference type="Google" id="ProtNLM"/>
    </source>
</evidence>
<accession>C0GCY3</accession>
<dbReference type="EMBL" id="ACJM01000001">
    <property type="protein sequence ID" value="EEG79068.1"/>
    <property type="molecule type" value="Genomic_DNA"/>
</dbReference>
<name>C0GCY3_DETAL</name>
<protein>
    <recommendedName>
        <fullName evidence="3">Uracil-DNA glycosylase-like domain-containing protein</fullName>
    </recommendedName>
</protein>
<dbReference type="Gene3D" id="3.40.470.10">
    <property type="entry name" value="Uracil-DNA glycosylase-like domain"/>
    <property type="match status" value="1"/>
</dbReference>
<dbReference type="CDD" id="cd10035">
    <property type="entry name" value="UDG_like"/>
    <property type="match status" value="1"/>
</dbReference>
<keyword evidence="2" id="KW-1185">Reference proteome</keyword>
<evidence type="ECO:0000313" key="2">
    <source>
        <dbReference type="Proteomes" id="UP000006443"/>
    </source>
</evidence>
<proteinExistence type="predicted"/>
<reference evidence="1 2" key="1">
    <citation type="submission" date="2009-02" db="EMBL/GenBank/DDBJ databases">
        <title>Sequencing of the draft genome and assembly of Dethiobacter alkaliphilus AHT 1.</title>
        <authorList>
            <consortium name="US DOE Joint Genome Institute (JGI-PGF)"/>
            <person name="Lucas S."/>
            <person name="Copeland A."/>
            <person name="Lapidus A."/>
            <person name="Glavina del Rio T."/>
            <person name="Dalin E."/>
            <person name="Tice H."/>
            <person name="Bruce D."/>
            <person name="Goodwin L."/>
            <person name="Pitluck S."/>
            <person name="Larimer F."/>
            <person name="Land M.L."/>
            <person name="Hauser L."/>
            <person name="Muyzer G."/>
        </authorList>
    </citation>
    <scope>NUCLEOTIDE SEQUENCE [LARGE SCALE GENOMIC DNA]</scope>
    <source>
        <strain evidence="1 2">AHT 1</strain>
    </source>
</reference>
<dbReference type="STRING" id="555088.DealDRAFT_0342"/>
<dbReference type="SUPFAM" id="SSF52141">
    <property type="entry name" value="Uracil-DNA glycosylase-like"/>
    <property type="match status" value="1"/>
</dbReference>
<comment type="caution">
    <text evidence="1">The sequence shown here is derived from an EMBL/GenBank/DDBJ whole genome shotgun (WGS) entry which is preliminary data.</text>
</comment>
<dbReference type="InterPro" id="IPR036895">
    <property type="entry name" value="Uracil-DNA_glycosylase-like_sf"/>
</dbReference>
<dbReference type="RefSeq" id="WP_008514254.1">
    <property type="nucleotide sequence ID" value="NZ_ACJM01000001.1"/>
</dbReference>
<evidence type="ECO:0000313" key="1">
    <source>
        <dbReference type="EMBL" id="EEG79068.1"/>
    </source>
</evidence>
<dbReference type="OrthoDB" id="4977218at2"/>
<sequence>MSEINKFIQALQNHKPLECVCNPWRDYHHEYDIGEEAPALRAAHLQHYLHLRVPQARFILVAEALGYQGGRFSGIAMTSERILLNNHQHVQPAAVFDPQHFRRTSSKDSKHLSATQKKLGFNEPTATVVWGEIRDNNISPSDVILWNIFPFHPHKAGQPLTNRTPKEAEKEEGLVYVKMLQQLCPKAEIIAIGNQSHQTLQKYGIENKKVPHPSMGGVTRFRQAFKELVQQ</sequence>
<dbReference type="Proteomes" id="UP000006443">
    <property type="component" value="Unassembled WGS sequence"/>
</dbReference>